<keyword evidence="5" id="KW-0547">Nucleotide-binding</keyword>
<evidence type="ECO:0000256" key="3">
    <source>
        <dbReference type="ARBA" id="ARBA00022448"/>
    </source>
</evidence>
<dbReference type="PROSITE" id="PS00211">
    <property type="entry name" value="ABC_TRANSPORTER_1"/>
    <property type="match status" value="1"/>
</dbReference>
<gene>
    <name evidence="10" type="ORF">EPJ70_09575</name>
    <name evidence="9" type="ORF">EPJ71_10915</name>
</gene>
<dbReference type="InterPro" id="IPR003593">
    <property type="entry name" value="AAA+_ATPase"/>
</dbReference>
<dbReference type="EMBL" id="SAXZ01000014">
    <property type="protein sequence ID" value="TXJ31233.1"/>
    <property type="molecule type" value="Genomic_DNA"/>
</dbReference>
<evidence type="ECO:0000256" key="7">
    <source>
        <dbReference type="ARBA" id="ARBA00023136"/>
    </source>
</evidence>
<dbReference type="Pfam" id="PF00005">
    <property type="entry name" value="ABC_tran"/>
    <property type="match status" value="1"/>
</dbReference>
<evidence type="ECO:0000256" key="2">
    <source>
        <dbReference type="ARBA" id="ARBA00005417"/>
    </source>
</evidence>
<dbReference type="GO" id="GO:0005524">
    <property type="term" value="F:ATP binding"/>
    <property type="evidence" value="ECO:0007669"/>
    <property type="project" value="UniProtKB-KW"/>
</dbReference>
<dbReference type="GO" id="GO:0005886">
    <property type="term" value="C:plasma membrane"/>
    <property type="evidence" value="ECO:0007669"/>
    <property type="project" value="UniProtKB-SubCell"/>
</dbReference>
<comment type="caution">
    <text evidence="10">The sequence shown here is derived from an EMBL/GenBank/DDBJ whole genome shotgun (WGS) entry which is preliminary data.</text>
</comment>
<feature type="domain" description="ABC transporter" evidence="8">
    <location>
        <begin position="8"/>
        <end position="243"/>
    </location>
</feature>
<reference evidence="10" key="2">
    <citation type="submission" date="2019-01" db="EMBL/GenBank/DDBJ databases">
        <authorList>
            <person name="Thorell K."/>
        </authorList>
    </citation>
    <scope>NUCLEOTIDE SEQUENCE</scope>
    <source>
        <strain evidence="10">PC3714II</strain>
        <strain evidence="9">PC5099IV</strain>
    </source>
</reference>
<sequence>MNNNKKVLEVKNLTLEYKSKKVLEDISFDLYEGEIVLLSGANGSGKSSILSSIIGNLENVKSIKGNIIYDSTDLLKENDIQFFRRLVGYVRQNDIFNEKTCLKEVLSSVDLFGGYKMSANEVKDMFIEYGFENYINENPLNLSGGQKRLLSILMALVRAKGSKLLLIDEPINNLDFNTACRVSNMITKIHKLNPHLSMLIVTHCHIFPIVDRVIKIEKGRILNSNIKYECHNCFGNVDENGFYNIN</sequence>
<keyword evidence="6 10" id="KW-0067">ATP-binding</keyword>
<organism evidence="10 12">
    <name type="scientific">Brachyspira aalborgi</name>
    <dbReference type="NCBI Taxonomy" id="29522"/>
    <lineage>
        <taxon>Bacteria</taxon>
        <taxon>Pseudomonadati</taxon>
        <taxon>Spirochaetota</taxon>
        <taxon>Spirochaetia</taxon>
        <taxon>Brachyspirales</taxon>
        <taxon>Brachyspiraceae</taxon>
        <taxon>Brachyspira</taxon>
    </lineage>
</organism>
<dbReference type="GO" id="GO:0055085">
    <property type="term" value="P:transmembrane transport"/>
    <property type="evidence" value="ECO:0007669"/>
    <property type="project" value="InterPro"/>
</dbReference>
<dbReference type="PANTHER" id="PTHR43166:SF9">
    <property type="entry name" value="GLUTAMATE_ASPARTATE IMPORT ATP-BINDING PROTEIN GLTL"/>
    <property type="match status" value="1"/>
</dbReference>
<comment type="similarity">
    <text evidence="2">Belongs to the ABC transporter superfamily.</text>
</comment>
<dbReference type="AlphaFoldDB" id="A0A5C8F351"/>
<dbReference type="Proteomes" id="UP000324574">
    <property type="component" value="Unassembled WGS sequence"/>
</dbReference>
<dbReference type="InterPro" id="IPR027417">
    <property type="entry name" value="P-loop_NTPase"/>
</dbReference>
<proteinExistence type="inferred from homology"/>
<evidence type="ECO:0000256" key="1">
    <source>
        <dbReference type="ARBA" id="ARBA00004202"/>
    </source>
</evidence>
<evidence type="ECO:0000256" key="6">
    <source>
        <dbReference type="ARBA" id="ARBA00022840"/>
    </source>
</evidence>
<dbReference type="Proteomes" id="UP000322659">
    <property type="component" value="Unassembled WGS sequence"/>
</dbReference>
<comment type="subcellular location">
    <subcellularLocation>
        <location evidence="1">Cell membrane</location>
        <topology evidence="1">Peripheral membrane protein</topology>
    </subcellularLocation>
</comment>
<evidence type="ECO:0000313" key="9">
    <source>
        <dbReference type="EMBL" id="TXJ31233.1"/>
    </source>
</evidence>
<dbReference type="RefSeq" id="WP_021957799.1">
    <property type="nucleotide sequence ID" value="NZ_SAXZ01000014.1"/>
</dbReference>
<keyword evidence="4" id="KW-1003">Cell membrane</keyword>
<dbReference type="SUPFAM" id="SSF52540">
    <property type="entry name" value="P-loop containing nucleoside triphosphate hydrolases"/>
    <property type="match status" value="1"/>
</dbReference>
<dbReference type="InterPro" id="IPR003439">
    <property type="entry name" value="ABC_transporter-like_ATP-bd"/>
</dbReference>
<dbReference type="Gene3D" id="3.40.50.300">
    <property type="entry name" value="P-loop containing nucleotide triphosphate hydrolases"/>
    <property type="match status" value="1"/>
</dbReference>
<evidence type="ECO:0000259" key="8">
    <source>
        <dbReference type="PROSITE" id="PS50893"/>
    </source>
</evidence>
<dbReference type="InterPro" id="IPR015856">
    <property type="entry name" value="ABC_transpr_CbiO/EcfA_su"/>
</dbReference>
<accession>A0A5C8F351</accession>
<keyword evidence="7" id="KW-0472">Membrane</keyword>
<evidence type="ECO:0000256" key="4">
    <source>
        <dbReference type="ARBA" id="ARBA00022475"/>
    </source>
</evidence>
<dbReference type="PANTHER" id="PTHR43166">
    <property type="entry name" value="AMINO ACID IMPORT ATP-BINDING PROTEIN"/>
    <property type="match status" value="1"/>
</dbReference>
<keyword evidence="11" id="KW-1185">Reference proteome</keyword>
<evidence type="ECO:0000313" key="11">
    <source>
        <dbReference type="Proteomes" id="UP000322659"/>
    </source>
</evidence>
<dbReference type="InterPro" id="IPR017871">
    <property type="entry name" value="ABC_transporter-like_CS"/>
</dbReference>
<keyword evidence="3" id="KW-0813">Transport</keyword>
<evidence type="ECO:0000313" key="12">
    <source>
        <dbReference type="Proteomes" id="UP000324574"/>
    </source>
</evidence>
<dbReference type="PROSITE" id="PS50893">
    <property type="entry name" value="ABC_TRANSPORTER_2"/>
    <property type="match status" value="1"/>
</dbReference>
<dbReference type="SMART" id="SM00382">
    <property type="entry name" value="AAA"/>
    <property type="match status" value="1"/>
</dbReference>
<evidence type="ECO:0000313" key="10">
    <source>
        <dbReference type="EMBL" id="TXJ44456.1"/>
    </source>
</evidence>
<dbReference type="EMBL" id="SAYG01000009">
    <property type="protein sequence ID" value="TXJ44456.1"/>
    <property type="molecule type" value="Genomic_DNA"/>
</dbReference>
<protein>
    <submittedName>
        <fullName evidence="10">ABC transporter ATP-binding protein</fullName>
    </submittedName>
</protein>
<dbReference type="InterPro" id="IPR050086">
    <property type="entry name" value="MetN_ABC_transporter-like"/>
</dbReference>
<evidence type="ECO:0000256" key="5">
    <source>
        <dbReference type="ARBA" id="ARBA00022741"/>
    </source>
</evidence>
<reference evidence="11 12" key="1">
    <citation type="journal article" date="1992" name="Lakartidningen">
        <title>[Penicillin V and not amoxicillin is the first choice preparation in acute otitis].</title>
        <authorList>
            <person name="Kamme C."/>
            <person name="Lundgren K."/>
            <person name="Prellner K."/>
        </authorList>
    </citation>
    <scope>NUCLEOTIDE SEQUENCE [LARGE SCALE GENOMIC DNA]</scope>
    <source>
        <strain evidence="10 12">PC3714II</strain>
        <strain evidence="9 11">PC5099IV</strain>
    </source>
</reference>
<dbReference type="CDD" id="cd03225">
    <property type="entry name" value="ABC_cobalt_CbiO_domain1"/>
    <property type="match status" value="1"/>
</dbReference>
<dbReference type="GO" id="GO:0016887">
    <property type="term" value="F:ATP hydrolysis activity"/>
    <property type="evidence" value="ECO:0007669"/>
    <property type="project" value="InterPro"/>
</dbReference>
<name>A0A5C8F351_9SPIR</name>